<protein>
    <submittedName>
        <fullName evidence="1">Uncharacterized protein</fullName>
    </submittedName>
</protein>
<reference evidence="1" key="1">
    <citation type="submission" date="2021-05" db="EMBL/GenBank/DDBJ databases">
        <authorList>
            <person name="Scholz U."/>
            <person name="Mascher M."/>
            <person name="Fiebig A."/>
        </authorList>
    </citation>
    <scope>NUCLEOTIDE SEQUENCE [LARGE SCALE GENOMIC DNA]</scope>
</reference>
<sequence>MANPTVVLLPVWGVGHFMPMIEAGKRMVQCSSSRALSLTVLLMPAPTAQAASDIAGHIRREEAGDTDIRFHHLPRVELPTDHTGIEEFISRIVQLHVPHVGAAVSGLTCPVAALVVDIFCTPALDVSRQLAVPAYVYFTSGAAMLALLLRSPTLHEEVEVEFEELEEGGAVDVPGLPPVPPSFLPRTMLDRKTPTYAWFVSTGRRYMEADGIIVNTAAELEPGVLAAIADGRCTRGAHAPTVYPIGPAIMISPPAEQPHECVRWLDSQPPASVLFLCFGSKGMLSASQVHEIAHGLERSGHRFLWVLRGLPADTTQGAREATDANLAEALPEGFLEKTEGKGMVWPKRAPQKEILAHASVGGFVTHCGWNSILESLWFGVPMLPWPLDADQHLNAFALAHDMGVAVPLEVDRKRGNYVEAAELERAVRSLMGGGEEEGRKAKEKATEMKAVCRNAVQQSGSSCAALQRLSEELVGGAVLPKK</sequence>
<organism evidence="1 2">
    <name type="scientific">Avena sativa</name>
    <name type="common">Oat</name>
    <dbReference type="NCBI Taxonomy" id="4498"/>
    <lineage>
        <taxon>Eukaryota</taxon>
        <taxon>Viridiplantae</taxon>
        <taxon>Streptophyta</taxon>
        <taxon>Embryophyta</taxon>
        <taxon>Tracheophyta</taxon>
        <taxon>Spermatophyta</taxon>
        <taxon>Magnoliopsida</taxon>
        <taxon>Liliopsida</taxon>
        <taxon>Poales</taxon>
        <taxon>Poaceae</taxon>
        <taxon>BOP clade</taxon>
        <taxon>Pooideae</taxon>
        <taxon>Poodae</taxon>
        <taxon>Poeae</taxon>
        <taxon>Poeae Chloroplast Group 1 (Aveneae type)</taxon>
        <taxon>Aveninae</taxon>
        <taxon>Avena</taxon>
    </lineage>
</organism>
<keyword evidence="2" id="KW-1185">Reference proteome</keyword>
<name>A0ACD5U2A4_AVESA</name>
<accession>A0ACD5U2A4</accession>
<proteinExistence type="predicted"/>
<evidence type="ECO:0000313" key="1">
    <source>
        <dbReference type="EnsemblPlants" id="AVESA.00010b.r2.1DG0167610.1.CDS.1"/>
    </source>
</evidence>
<dbReference type="Proteomes" id="UP001732700">
    <property type="component" value="Chromosome 1D"/>
</dbReference>
<dbReference type="EnsemblPlants" id="AVESA.00010b.r2.1DG0167610.1">
    <property type="protein sequence ID" value="AVESA.00010b.r2.1DG0167610.1.CDS.1"/>
    <property type="gene ID" value="AVESA.00010b.r2.1DG0167610"/>
</dbReference>
<evidence type="ECO:0000313" key="2">
    <source>
        <dbReference type="Proteomes" id="UP001732700"/>
    </source>
</evidence>
<reference evidence="1" key="2">
    <citation type="submission" date="2025-09" db="UniProtKB">
        <authorList>
            <consortium name="EnsemblPlants"/>
        </authorList>
    </citation>
    <scope>IDENTIFICATION</scope>
</reference>